<dbReference type="InterPro" id="IPR001296">
    <property type="entry name" value="Glyco_trans_1"/>
</dbReference>
<sequence length="359" mass="40777">MRIMQLIDSLEAGGAERMAVSYANALSKLTDYSALVVTRKEGPLQDQLDAAVPYFFLRKKRSIDLKAVWRLKGFVKKNRIQVLQAHSTSFFTAVLLKYCLPSLQIIWHDHYGDSEFLKQRPATVLKYTAPFFSGVITVNQKLKNWCESVLKVPHVLYLPNFTIQEKNTELKTKLLGLPGKRILCLANLRPQKDQQLLLEVANKLRYSHPEWTFHLVGKDFEDEYAATIKKMHSDLKLEKNVFLYGSKTDVAAIIQQVDIAILTSKSEGLPVALLEYGAHKKAVVVTNVGEVQAVVQNGLNGLVMPAQEVQLFYDAIVQLIENSTLRDYLGQALYDTVQDQYAEKSVMTNYLNWLKNILK</sequence>
<comment type="caution">
    <text evidence="3">The sequence shown here is derived from an EMBL/GenBank/DDBJ whole genome shotgun (WGS) entry which is preliminary data.</text>
</comment>
<reference evidence="3 4" key="1">
    <citation type="submission" date="2020-08" db="EMBL/GenBank/DDBJ databases">
        <title>Description of novel Flavobacterium F-400 isolate.</title>
        <authorList>
            <person name="Saticioglu I."/>
            <person name="Duman M."/>
            <person name="Altun S."/>
        </authorList>
    </citation>
    <scope>NUCLEOTIDE SEQUENCE [LARGE SCALE GENOMIC DNA]</scope>
    <source>
        <strain evidence="3 4">F-400</strain>
    </source>
</reference>
<keyword evidence="4" id="KW-1185">Reference proteome</keyword>
<organism evidence="3 4">
    <name type="scientific">Flavobacterium turcicum</name>
    <dbReference type="NCBI Taxonomy" id="2764718"/>
    <lineage>
        <taxon>Bacteria</taxon>
        <taxon>Pseudomonadati</taxon>
        <taxon>Bacteroidota</taxon>
        <taxon>Flavobacteriia</taxon>
        <taxon>Flavobacteriales</taxon>
        <taxon>Flavobacteriaceae</taxon>
        <taxon>Flavobacterium</taxon>
    </lineage>
</organism>
<evidence type="ECO:0000259" key="1">
    <source>
        <dbReference type="Pfam" id="PF00534"/>
    </source>
</evidence>
<gene>
    <name evidence="3" type="ORF">H8R26_09350</name>
</gene>
<dbReference type="Pfam" id="PF13439">
    <property type="entry name" value="Glyco_transf_4"/>
    <property type="match status" value="1"/>
</dbReference>
<dbReference type="CDD" id="cd03801">
    <property type="entry name" value="GT4_PimA-like"/>
    <property type="match status" value="1"/>
</dbReference>
<dbReference type="EMBL" id="JACRUM010000004">
    <property type="protein sequence ID" value="MBC5863627.1"/>
    <property type="molecule type" value="Genomic_DNA"/>
</dbReference>
<feature type="domain" description="Glycosyltransferase subfamily 4-like N-terminal" evidence="2">
    <location>
        <begin position="13"/>
        <end position="159"/>
    </location>
</feature>
<accession>A0ABR7JGJ8</accession>
<protein>
    <submittedName>
        <fullName evidence="3">Glycosyltransferase family 4 protein</fullName>
    </submittedName>
</protein>
<proteinExistence type="predicted"/>
<dbReference type="Proteomes" id="UP000621670">
    <property type="component" value="Unassembled WGS sequence"/>
</dbReference>
<dbReference type="Gene3D" id="3.40.50.2000">
    <property type="entry name" value="Glycogen Phosphorylase B"/>
    <property type="match status" value="2"/>
</dbReference>
<evidence type="ECO:0000313" key="3">
    <source>
        <dbReference type="EMBL" id="MBC5863627.1"/>
    </source>
</evidence>
<dbReference type="PANTHER" id="PTHR12526">
    <property type="entry name" value="GLYCOSYLTRANSFERASE"/>
    <property type="match status" value="1"/>
</dbReference>
<dbReference type="SUPFAM" id="SSF53756">
    <property type="entry name" value="UDP-Glycosyltransferase/glycogen phosphorylase"/>
    <property type="match status" value="1"/>
</dbReference>
<dbReference type="PANTHER" id="PTHR12526:SF630">
    <property type="entry name" value="GLYCOSYLTRANSFERASE"/>
    <property type="match status" value="1"/>
</dbReference>
<evidence type="ECO:0000313" key="4">
    <source>
        <dbReference type="Proteomes" id="UP000621670"/>
    </source>
</evidence>
<name>A0ABR7JGJ8_9FLAO</name>
<dbReference type="InterPro" id="IPR028098">
    <property type="entry name" value="Glyco_trans_4-like_N"/>
</dbReference>
<dbReference type="Pfam" id="PF00534">
    <property type="entry name" value="Glycos_transf_1"/>
    <property type="match status" value="1"/>
</dbReference>
<feature type="domain" description="Glycosyl transferase family 1" evidence="1">
    <location>
        <begin position="179"/>
        <end position="332"/>
    </location>
</feature>
<evidence type="ECO:0000259" key="2">
    <source>
        <dbReference type="Pfam" id="PF13439"/>
    </source>
</evidence>